<organism evidence="2 3">
    <name type="scientific">Pleurodeles waltl</name>
    <name type="common">Iberian ribbed newt</name>
    <dbReference type="NCBI Taxonomy" id="8319"/>
    <lineage>
        <taxon>Eukaryota</taxon>
        <taxon>Metazoa</taxon>
        <taxon>Chordata</taxon>
        <taxon>Craniata</taxon>
        <taxon>Vertebrata</taxon>
        <taxon>Euteleostomi</taxon>
        <taxon>Amphibia</taxon>
        <taxon>Batrachia</taxon>
        <taxon>Caudata</taxon>
        <taxon>Salamandroidea</taxon>
        <taxon>Salamandridae</taxon>
        <taxon>Pleurodelinae</taxon>
        <taxon>Pleurodeles</taxon>
    </lineage>
</organism>
<dbReference type="EMBL" id="JANPWB010000012">
    <property type="protein sequence ID" value="KAJ1118852.1"/>
    <property type="molecule type" value="Genomic_DNA"/>
</dbReference>
<gene>
    <name evidence="2" type="ORF">NDU88_007039</name>
</gene>
<protein>
    <submittedName>
        <fullName evidence="2">Uncharacterized protein</fullName>
    </submittedName>
</protein>
<dbReference type="AlphaFoldDB" id="A0AAV7NUT9"/>
<feature type="region of interest" description="Disordered" evidence="1">
    <location>
        <begin position="1"/>
        <end position="24"/>
    </location>
</feature>
<evidence type="ECO:0000313" key="2">
    <source>
        <dbReference type="EMBL" id="KAJ1118852.1"/>
    </source>
</evidence>
<sequence length="133" mass="14927">MLGRDHSAGDSGGKKQQAGDTHVSCYQGQSRKVKDVNHLGVAQIVLWPRWPLHSHLGRMCWVACAGTKTRYQIQQHSNKCPTAGADLHIRQWARDLKLDLNEKRHCRFSLHTTVDNEGVATQGPRGYGEQCEL</sequence>
<reference evidence="2" key="1">
    <citation type="journal article" date="2022" name="bioRxiv">
        <title>Sequencing and chromosome-scale assembly of the giantPleurodeles waltlgenome.</title>
        <authorList>
            <person name="Brown T."/>
            <person name="Elewa A."/>
            <person name="Iarovenko S."/>
            <person name="Subramanian E."/>
            <person name="Araus A.J."/>
            <person name="Petzold A."/>
            <person name="Susuki M."/>
            <person name="Suzuki K.-i.T."/>
            <person name="Hayashi T."/>
            <person name="Toyoda A."/>
            <person name="Oliveira C."/>
            <person name="Osipova E."/>
            <person name="Leigh N.D."/>
            <person name="Simon A."/>
            <person name="Yun M.H."/>
        </authorList>
    </citation>
    <scope>NUCLEOTIDE SEQUENCE</scope>
    <source>
        <strain evidence="2">20211129_DDA</strain>
        <tissue evidence="2">Liver</tissue>
    </source>
</reference>
<keyword evidence="3" id="KW-1185">Reference proteome</keyword>
<evidence type="ECO:0000313" key="3">
    <source>
        <dbReference type="Proteomes" id="UP001066276"/>
    </source>
</evidence>
<dbReference type="Proteomes" id="UP001066276">
    <property type="component" value="Chromosome 8"/>
</dbReference>
<accession>A0AAV7NUT9</accession>
<name>A0AAV7NUT9_PLEWA</name>
<evidence type="ECO:0000256" key="1">
    <source>
        <dbReference type="SAM" id="MobiDB-lite"/>
    </source>
</evidence>
<proteinExistence type="predicted"/>
<comment type="caution">
    <text evidence="2">The sequence shown here is derived from an EMBL/GenBank/DDBJ whole genome shotgun (WGS) entry which is preliminary data.</text>
</comment>